<dbReference type="Proteomes" id="UP000242188">
    <property type="component" value="Unassembled WGS sequence"/>
</dbReference>
<organism evidence="2 3">
    <name type="scientific">Mizuhopecten yessoensis</name>
    <name type="common">Japanese scallop</name>
    <name type="synonym">Patinopecten yessoensis</name>
    <dbReference type="NCBI Taxonomy" id="6573"/>
    <lineage>
        <taxon>Eukaryota</taxon>
        <taxon>Metazoa</taxon>
        <taxon>Spiralia</taxon>
        <taxon>Lophotrochozoa</taxon>
        <taxon>Mollusca</taxon>
        <taxon>Bivalvia</taxon>
        <taxon>Autobranchia</taxon>
        <taxon>Pteriomorphia</taxon>
        <taxon>Pectinida</taxon>
        <taxon>Pectinoidea</taxon>
        <taxon>Pectinidae</taxon>
        <taxon>Mizuhopecten</taxon>
    </lineage>
</organism>
<comment type="caution">
    <text evidence="2">The sequence shown here is derived from an EMBL/GenBank/DDBJ whole genome shotgun (WGS) entry which is preliminary data.</text>
</comment>
<reference evidence="2 3" key="1">
    <citation type="journal article" date="2017" name="Nat. Ecol. Evol.">
        <title>Scallop genome provides insights into evolution of bilaterian karyotype and development.</title>
        <authorList>
            <person name="Wang S."/>
            <person name="Zhang J."/>
            <person name="Jiao W."/>
            <person name="Li J."/>
            <person name="Xun X."/>
            <person name="Sun Y."/>
            <person name="Guo X."/>
            <person name="Huan P."/>
            <person name="Dong B."/>
            <person name="Zhang L."/>
            <person name="Hu X."/>
            <person name="Sun X."/>
            <person name="Wang J."/>
            <person name="Zhao C."/>
            <person name="Wang Y."/>
            <person name="Wang D."/>
            <person name="Huang X."/>
            <person name="Wang R."/>
            <person name="Lv J."/>
            <person name="Li Y."/>
            <person name="Zhang Z."/>
            <person name="Liu B."/>
            <person name="Lu W."/>
            <person name="Hui Y."/>
            <person name="Liang J."/>
            <person name="Zhou Z."/>
            <person name="Hou R."/>
            <person name="Li X."/>
            <person name="Liu Y."/>
            <person name="Li H."/>
            <person name="Ning X."/>
            <person name="Lin Y."/>
            <person name="Zhao L."/>
            <person name="Xing Q."/>
            <person name="Dou J."/>
            <person name="Li Y."/>
            <person name="Mao J."/>
            <person name="Guo H."/>
            <person name="Dou H."/>
            <person name="Li T."/>
            <person name="Mu C."/>
            <person name="Jiang W."/>
            <person name="Fu Q."/>
            <person name="Fu X."/>
            <person name="Miao Y."/>
            <person name="Liu J."/>
            <person name="Yu Q."/>
            <person name="Li R."/>
            <person name="Liao H."/>
            <person name="Li X."/>
            <person name="Kong Y."/>
            <person name="Jiang Z."/>
            <person name="Chourrout D."/>
            <person name="Li R."/>
            <person name="Bao Z."/>
        </authorList>
    </citation>
    <scope>NUCLEOTIDE SEQUENCE [LARGE SCALE GENOMIC DNA]</scope>
    <source>
        <strain evidence="2 3">PY_sf001</strain>
    </source>
</reference>
<evidence type="ECO:0000313" key="3">
    <source>
        <dbReference type="Proteomes" id="UP000242188"/>
    </source>
</evidence>
<dbReference type="AlphaFoldDB" id="A0A210QMY0"/>
<dbReference type="OrthoDB" id="10474238at2759"/>
<proteinExistence type="predicted"/>
<feature type="region of interest" description="Disordered" evidence="1">
    <location>
        <begin position="450"/>
        <end position="494"/>
    </location>
</feature>
<gene>
    <name evidence="2" type="ORF">KP79_PYT14053</name>
</gene>
<dbReference type="EMBL" id="NEDP02002762">
    <property type="protein sequence ID" value="OWF50092.1"/>
    <property type="molecule type" value="Genomic_DNA"/>
</dbReference>
<evidence type="ECO:0000313" key="2">
    <source>
        <dbReference type="EMBL" id="OWF50092.1"/>
    </source>
</evidence>
<protein>
    <submittedName>
        <fullName evidence="2">Uncharacterized protein</fullName>
    </submittedName>
</protein>
<keyword evidence="3" id="KW-1185">Reference proteome</keyword>
<accession>A0A210QMY0</accession>
<feature type="compositionally biased region" description="Acidic residues" evidence="1">
    <location>
        <begin position="467"/>
        <end position="490"/>
    </location>
</feature>
<evidence type="ECO:0000256" key="1">
    <source>
        <dbReference type="SAM" id="MobiDB-lite"/>
    </source>
</evidence>
<sequence length="640" mass="74300">MPRNTGHGNDSRPATVVKYITQGNFFHNNQSLDVEGQQPSKEPKVKHKQVIKQCRKRQMETNETTQQHRKIAGNPFIEMNSQQKARNICYTQKYPRTKKTDFNVSSKANDEEKSLPERKSYFDDNRTSPDFIESFRKNRTRLRPDPDVYDWPKEWLPKPDTPLVPANTSALRIDPPKSKPPCHVFENTFYLQSPPKMRSEMEPWKLDFDYNPDVEMARIKKIKKAEKQLLHTVSGRRRTHREKLDIKNEAESIVDIEENLEKTAKYNERKKTNMEIMRRVYRERDLGKPPDTNDIREMAMDIKCKVYLKTMKVSHPGYNHTKKSETDHGNMDFDFTIPNEDTITNEARKITNQIFQKTESALERDLGVVIHEPKPRPSAGVNYVYDAYKKERESVLAHNSYSNHGWGTNRIGTDLDTTKANEGQRMTLWYGHENYRKLQQYEKGKHHGIIAGCSSSNSNSTNRKDEEMDGPIDGYDNEESDDGEELEEDIPSPPRMTLWYGHSQSIGDDEDVAIDLMHGAIRKRKLDFDVDGEEEFHSVKHRPTLLYGEHELMVIEEDVVGNDVKLNHNGLGGEKDGATVNDGKKDDAEVSFTRTVPFLYLSTEDLPHRIRIETFTFERTPQQSTNTNDRFLYSPRCVIL</sequence>
<name>A0A210QMY0_MIZYE</name>